<comment type="caution">
    <text evidence="1">The sequence shown here is derived from an EMBL/GenBank/DDBJ whole genome shotgun (WGS) entry which is preliminary data.</text>
</comment>
<proteinExistence type="predicted"/>
<name>A0A9N9G2L8_9GLOM</name>
<feature type="non-terminal residue" evidence="1">
    <location>
        <position position="1"/>
    </location>
</feature>
<dbReference type="Proteomes" id="UP000789405">
    <property type="component" value="Unassembled WGS sequence"/>
</dbReference>
<accession>A0A9N9G2L8</accession>
<sequence length="57" mass="6631">LPFGFDFKTLEYLGKNIETHHHAPAINHPYLNIHIYLQTKTEIKMPSLELGYDIHIG</sequence>
<dbReference type="EMBL" id="CAJVPY010002973">
    <property type="protein sequence ID" value="CAG8577271.1"/>
    <property type="molecule type" value="Genomic_DNA"/>
</dbReference>
<organism evidence="1 2">
    <name type="scientific">Dentiscutata erythropus</name>
    <dbReference type="NCBI Taxonomy" id="1348616"/>
    <lineage>
        <taxon>Eukaryota</taxon>
        <taxon>Fungi</taxon>
        <taxon>Fungi incertae sedis</taxon>
        <taxon>Mucoromycota</taxon>
        <taxon>Glomeromycotina</taxon>
        <taxon>Glomeromycetes</taxon>
        <taxon>Diversisporales</taxon>
        <taxon>Gigasporaceae</taxon>
        <taxon>Dentiscutata</taxon>
    </lineage>
</organism>
<dbReference type="AlphaFoldDB" id="A0A9N9G2L8"/>
<evidence type="ECO:0000313" key="2">
    <source>
        <dbReference type="Proteomes" id="UP000789405"/>
    </source>
</evidence>
<reference evidence="1" key="1">
    <citation type="submission" date="2021-06" db="EMBL/GenBank/DDBJ databases">
        <authorList>
            <person name="Kallberg Y."/>
            <person name="Tangrot J."/>
            <person name="Rosling A."/>
        </authorList>
    </citation>
    <scope>NUCLEOTIDE SEQUENCE</scope>
    <source>
        <strain evidence="1">MA453B</strain>
    </source>
</reference>
<keyword evidence="2" id="KW-1185">Reference proteome</keyword>
<evidence type="ECO:0000313" key="1">
    <source>
        <dbReference type="EMBL" id="CAG8577271.1"/>
    </source>
</evidence>
<gene>
    <name evidence="1" type="ORF">DERYTH_LOCUS6506</name>
</gene>
<protein>
    <submittedName>
        <fullName evidence="1">14234_t:CDS:1</fullName>
    </submittedName>
</protein>